<dbReference type="Proteomes" id="UP001642482">
    <property type="component" value="Unassembled WGS sequence"/>
</dbReference>
<name>A0ABP0CJB7_9PEZI</name>
<reference evidence="1 2" key="1">
    <citation type="submission" date="2024-01" db="EMBL/GenBank/DDBJ databases">
        <authorList>
            <person name="Allen C."/>
            <person name="Tagirdzhanova G."/>
        </authorList>
    </citation>
    <scope>NUCLEOTIDE SEQUENCE [LARGE SCALE GENOMIC DNA]</scope>
</reference>
<evidence type="ECO:0000313" key="2">
    <source>
        <dbReference type="Proteomes" id="UP001642482"/>
    </source>
</evidence>
<gene>
    <name evidence="1" type="ORF">SEUCBS140593_008179</name>
</gene>
<accession>A0ABP0CJB7</accession>
<dbReference type="PANTHER" id="PTHR40619">
    <property type="entry name" value="FUNGAL STAND N-TERMINAL GOODBYE DOMAIN-CONTAINING PROTEIN"/>
    <property type="match status" value="1"/>
</dbReference>
<organism evidence="1 2">
    <name type="scientific">Sporothrix eucalyptigena</name>
    <dbReference type="NCBI Taxonomy" id="1812306"/>
    <lineage>
        <taxon>Eukaryota</taxon>
        <taxon>Fungi</taxon>
        <taxon>Dikarya</taxon>
        <taxon>Ascomycota</taxon>
        <taxon>Pezizomycotina</taxon>
        <taxon>Sordariomycetes</taxon>
        <taxon>Sordariomycetidae</taxon>
        <taxon>Ophiostomatales</taxon>
        <taxon>Ophiostomataceae</taxon>
        <taxon>Sporothrix</taxon>
    </lineage>
</organism>
<comment type="caution">
    <text evidence="1">The sequence shown here is derived from an EMBL/GenBank/DDBJ whole genome shotgun (WGS) entry which is preliminary data.</text>
</comment>
<keyword evidence="2" id="KW-1185">Reference proteome</keyword>
<evidence type="ECO:0000313" key="1">
    <source>
        <dbReference type="EMBL" id="CAK7232192.1"/>
    </source>
</evidence>
<dbReference type="PANTHER" id="PTHR40619:SF3">
    <property type="entry name" value="FUNGAL STAND N-TERMINAL GOODBYE DOMAIN-CONTAINING PROTEIN"/>
    <property type="match status" value="1"/>
</dbReference>
<protein>
    <submittedName>
        <fullName evidence="1">Uncharacterized protein</fullName>
    </submittedName>
</protein>
<sequence>MTHESSNEVKSVNRNLLQLGYAAQKFDEKTEAFHNRLLEKLDFMNKDREQTVSAAKSQNAALVLLSEYFKKERNQLSLEIRRSLTPVPQSVYELVMEPEDLLDILMVPLSLANADMMTCARHKTGFSDQVLQQAQSLVSTEKFNYWLQSERSETLLVDGNDEQNMRGMITPMSVLTATLSSALEGAYGKEGFIPLQFWCSMHTRRRDDVQGPLGMMRALLVQLVAALLNRNINQKFNFGDVNEKEFLGDLEEGCFRALKQTLKMLLELVPCELPVFFFIDDVSSFEDQRFCEDLHDVVGMLDCFVEENRNKIKVLYTFDS</sequence>
<proteinExistence type="predicted"/>
<dbReference type="EMBL" id="CAWUHD010000109">
    <property type="protein sequence ID" value="CAK7232192.1"/>
    <property type="molecule type" value="Genomic_DNA"/>
</dbReference>